<name>A0ABS5ZXU5_9PROT</name>
<keyword evidence="1" id="KW-0472">Membrane</keyword>
<reference evidence="2 3" key="1">
    <citation type="journal article" date="2021" name="ISME J.">
        <title>Genomic evolution of the class Acidithiobacillia: deep-branching Proteobacteria living in extreme acidic conditions.</title>
        <authorList>
            <person name="Moya-Beltran A."/>
            <person name="Beard S."/>
            <person name="Rojas-Villalobos C."/>
            <person name="Issotta F."/>
            <person name="Gallardo Y."/>
            <person name="Ulloa R."/>
            <person name="Giaveno A."/>
            <person name="Degli Esposti M."/>
            <person name="Johnson D.B."/>
            <person name="Quatrini R."/>
        </authorList>
    </citation>
    <scope>NUCLEOTIDE SEQUENCE [LARGE SCALE GENOMIC DNA]</scope>
    <source>
        <strain evidence="2 3">RW2</strain>
    </source>
</reference>
<dbReference type="RefSeq" id="WP_215883606.1">
    <property type="nucleotide sequence ID" value="NZ_JAAOMP010000077.1"/>
</dbReference>
<feature type="transmembrane region" description="Helical" evidence="1">
    <location>
        <begin position="28"/>
        <end position="49"/>
    </location>
</feature>
<keyword evidence="1" id="KW-1133">Transmembrane helix</keyword>
<dbReference type="Proteomes" id="UP000755654">
    <property type="component" value="Unassembled WGS sequence"/>
</dbReference>
<evidence type="ECO:0000256" key="1">
    <source>
        <dbReference type="SAM" id="Phobius"/>
    </source>
</evidence>
<dbReference type="EMBL" id="JAAOMP010000077">
    <property type="protein sequence ID" value="MBU2759943.1"/>
    <property type="molecule type" value="Genomic_DNA"/>
</dbReference>
<gene>
    <name evidence="2" type="ORF">HAP95_07220</name>
</gene>
<feature type="transmembrane region" description="Helical" evidence="1">
    <location>
        <begin position="80"/>
        <end position="105"/>
    </location>
</feature>
<evidence type="ECO:0000313" key="2">
    <source>
        <dbReference type="EMBL" id="MBU2759943.1"/>
    </source>
</evidence>
<organism evidence="2 3">
    <name type="scientific">Acidithiobacillus sulfurivorans</name>
    <dbReference type="NCBI Taxonomy" id="1958756"/>
    <lineage>
        <taxon>Bacteria</taxon>
        <taxon>Pseudomonadati</taxon>
        <taxon>Pseudomonadota</taxon>
        <taxon>Acidithiobacillia</taxon>
        <taxon>Acidithiobacillales</taxon>
        <taxon>Acidithiobacillaceae</taxon>
        <taxon>Acidithiobacillus</taxon>
    </lineage>
</organism>
<evidence type="ECO:0000313" key="3">
    <source>
        <dbReference type="Proteomes" id="UP000755654"/>
    </source>
</evidence>
<feature type="transmembrane region" description="Helical" evidence="1">
    <location>
        <begin position="55"/>
        <end position="73"/>
    </location>
</feature>
<accession>A0ABS5ZXU5</accession>
<keyword evidence="3" id="KW-1185">Reference proteome</keyword>
<comment type="caution">
    <text evidence="2">The sequence shown here is derived from an EMBL/GenBank/DDBJ whole genome shotgun (WGS) entry which is preliminary data.</text>
</comment>
<sequence>MWEPDPVNPNGNMGASHGLNLSMSDGPALLAFGGLFLAYIIFQQVSHWWSTAPLWVHWTFWGLLGAAYLWAFVRHGGIRLLTYVTLGLAALGIAAFGGLLVYAWLLHHPVHPDWQGFWMAVQTKILVHF</sequence>
<keyword evidence="1" id="KW-0812">Transmembrane</keyword>
<protein>
    <submittedName>
        <fullName evidence="2">DUF4175 domain-containing protein</fullName>
    </submittedName>
</protein>
<proteinExistence type="predicted"/>